<name>E6QX48_9ZZZZ</name>
<dbReference type="AlphaFoldDB" id="E6QX48"/>
<sequence length="298" mass="34529">MTGHCLPHRHHQLDFFVADIIDAAHKADIASMEHPLFALKAGDRRVRTYTRNSLTVTIKPGNDGCATIFDKDFWIFGTSQLIEAINRGRTDTRSVIRFTAHEFLLATNRSTTGVGYQRMIKALGRLAGTRIETNIATHGQRERAGFGLIDSWRVIECDHNNRMVAVEICFPDWLWRSIKARQVLTLHPDYFRLRKPLERRIYELARKHCGKQPKWHINLINLHEKSGSTASLREFRRQIRALADSNILPEYRVVFDTDADQVVFHNQNRKIVQEKINVLMDKTKKTIPRPKRVPETSE</sequence>
<dbReference type="Pfam" id="PF10134">
    <property type="entry name" value="RPA"/>
    <property type="match status" value="1"/>
</dbReference>
<dbReference type="InterPro" id="IPR018777">
    <property type="entry name" value="Replication_initiator_prot_A"/>
</dbReference>
<evidence type="ECO:0000313" key="1">
    <source>
        <dbReference type="EMBL" id="CBI11822.1"/>
    </source>
</evidence>
<protein>
    <submittedName>
        <fullName evidence="1">Putative replication protein</fullName>
    </submittedName>
</protein>
<organism evidence="1">
    <name type="scientific">mine drainage metagenome</name>
    <dbReference type="NCBI Taxonomy" id="410659"/>
    <lineage>
        <taxon>unclassified sequences</taxon>
        <taxon>metagenomes</taxon>
        <taxon>ecological metagenomes</taxon>
    </lineage>
</organism>
<accession>E6QX48</accession>
<proteinExistence type="predicted"/>
<reference evidence="1" key="1">
    <citation type="submission" date="2009-10" db="EMBL/GenBank/DDBJ databases">
        <title>Diversity of trophic interactions inside an arsenic-rich microbial ecosystem.</title>
        <authorList>
            <person name="Bertin P.N."/>
            <person name="Heinrich-Salmeron A."/>
            <person name="Pelletier E."/>
            <person name="Goulhen-Chollet F."/>
            <person name="Arsene-Ploetze F."/>
            <person name="Gallien S."/>
            <person name="Calteau A."/>
            <person name="Vallenet D."/>
            <person name="Casiot C."/>
            <person name="Chane-Woon-Ming B."/>
            <person name="Giloteaux L."/>
            <person name="Barakat M."/>
            <person name="Bonnefoy V."/>
            <person name="Bruneel O."/>
            <person name="Chandler M."/>
            <person name="Cleiss J."/>
            <person name="Duran R."/>
            <person name="Elbaz-Poulichet F."/>
            <person name="Fonknechten N."/>
            <person name="Lauga B."/>
            <person name="Mornico D."/>
            <person name="Ortet P."/>
            <person name="Schaeffer C."/>
            <person name="Siguier P."/>
            <person name="Alexander Thil Smith A."/>
            <person name="Van Dorsselaer A."/>
            <person name="Weissenbach J."/>
            <person name="Medigue C."/>
            <person name="Le Paslier D."/>
        </authorList>
    </citation>
    <scope>NUCLEOTIDE SEQUENCE</scope>
</reference>
<dbReference type="EMBL" id="CABR01000168">
    <property type="protein sequence ID" value="CBI11822.1"/>
    <property type="molecule type" value="Genomic_DNA"/>
</dbReference>
<comment type="caution">
    <text evidence="1">The sequence shown here is derived from an EMBL/GenBank/DDBJ whole genome shotgun (WGS) entry which is preliminary data.</text>
</comment>
<gene>
    <name evidence="1" type="ORF">CARN7_2669</name>
</gene>